<evidence type="ECO:0000256" key="4">
    <source>
        <dbReference type="ARBA" id="ARBA00022989"/>
    </source>
</evidence>
<dbReference type="PANTHER" id="PTHR22911">
    <property type="entry name" value="ACYL-MALONYL CONDENSING ENZYME-RELATED"/>
    <property type="match status" value="1"/>
</dbReference>
<evidence type="ECO:0000256" key="2">
    <source>
        <dbReference type="ARBA" id="ARBA00009853"/>
    </source>
</evidence>
<comment type="similarity">
    <text evidence="2">Belongs to the drug/metabolite transporter (DMT) superfamily. 10 TMS drug/metabolite exporter (DME) (TC 2.A.7.3) family.</text>
</comment>
<dbReference type="HOGENOM" id="CLU_032828_2_3_5"/>
<evidence type="ECO:0000259" key="7">
    <source>
        <dbReference type="Pfam" id="PF00892"/>
    </source>
</evidence>
<keyword evidence="5 6" id="KW-0472">Membrane</keyword>
<comment type="subcellular location">
    <subcellularLocation>
        <location evidence="1">Membrane</location>
        <topology evidence="1">Multi-pass membrane protein</topology>
    </subcellularLocation>
</comment>
<dbReference type="RefSeq" id="WP_015827019.1">
    <property type="nucleotide sequence ID" value="NC_012982.1"/>
</dbReference>
<feature type="transmembrane region" description="Helical" evidence="6">
    <location>
        <begin position="132"/>
        <end position="150"/>
    </location>
</feature>
<dbReference type="InterPro" id="IPR037185">
    <property type="entry name" value="EmrE-like"/>
</dbReference>
<feature type="transmembrane region" description="Helical" evidence="6">
    <location>
        <begin position="12"/>
        <end position="34"/>
    </location>
</feature>
<evidence type="ECO:0000256" key="3">
    <source>
        <dbReference type="ARBA" id="ARBA00022692"/>
    </source>
</evidence>
<dbReference type="Pfam" id="PF00892">
    <property type="entry name" value="EamA"/>
    <property type="match status" value="2"/>
</dbReference>
<name>C6XI43_HIRBI</name>
<evidence type="ECO:0000256" key="5">
    <source>
        <dbReference type="ARBA" id="ARBA00023136"/>
    </source>
</evidence>
<dbReference type="KEGG" id="hba:Hbal_1177"/>
<sequence length="310" mass="33426">MNQTSAHQDRPITGLAIRLFAIATLACMFALVKYVGEQDVHVIEVLFYRFLFGTIVTGAWIISRKGGLTNLKSTRYGAHLARAILGIIAMGANFLAVMLLPMAEAATIGFTVPMIATIFSVIFLSEFVGIRRWIAVLVGFIGIVVAMQPWHNEIPLLGAAVAMTGAIFGAATTIIIRKLATTESAASIVFTYTLLGVPITGIAMIWVGQMHSLEVFGLLIAISILGTVGQLALSESLRLANIAVVMPMDYSNLIFATALGYVFWDQIPSPTLWLGTPLIIGSGIYIALRERKLSIQRAMHPENPSPVPKG</sequence>
<evidence type="ECO:0000313" key="8">
    <source>
        <dbReference type="EMBL" id="ACT58869.1"/>
    </source>
</evidence>
<dbReference type="AlphaFoldDB" id="C6XI43"/>
<keyword evidence="4 6" id="KW-1133">Transmembrane helix</keyword>
<feature type="transmembrane region" description="Helical" evidence="6">
    <location>
        <begin position="83"/>
        <end position="100"/>
    </location>
</feature>
<feature type="transmembrane region" description="Helical" evidence="6">
    <location>
        <begin position="156"/>
        <end position="176"/>
    </location>
</feature>
<dbReference type="GO" id="GO:0016020">
    <property type="term" value="C:membrane"/>
    <property type="evidence" value="ECO:0007669"/>
    <property type="project" value="UniProtKB-SubCell"/>
</dbReference>
<evidence type="ECO:0000313" key="9">
    <source>
        <dbReference type="Proteomes" id="UP000002745"/>
    </source>
</evidence>
<feature type="transmembrane region" description="Helical" evidence="6">
    <location>
        <begin position="106"/>
        <end position="125"/>
    </location>
</feature>
<accession>C6XI43</accession>
<proteinExistence type="inferred from homology"/>
<feature type="domain" description="EamA" evidence="7">
    <location>
        <begin position="157"/>
        <end position="282"/>
    </location>
</feature>
<dbReference type="Proteomes" id="UP000002745">
    <property type="component" value="Chromosome"/>
</dbReference>
<keyword evidence="3 6" id="KW-0812">Transmembrane</keyword>
<dbReference type="PANTHER" id="PTHR22911:SF6">
    <property type="entry name" value="SOLUTE CARRIER FAMILY 35 MEMBER G1"/>
    <property type="match status" value="1"/>
</dbReference>
<evidence type="ECO:0000256" key="1">
    <source>
        <dbReference type="ARBA" id="ARBA00004141"/>
    </source>
</evidence>
<feature type="transmembrane region" description="Helical" evidence="6">
    <location>
        <begin position="215"/>
        <end position="233"/>
    </location>
</feature>
<protein>
    <recommendedName>
        <fullName evidence="7">EamA domain-containing protein</fullName>
    </recommendedName>
</protein>
<dbReference type="SUPFAM" id="SSF103481">
    <property type="entry name" value="Multidrug resistance efflux transporter EmrE"/>
    <property type="match status" value="2"/>
</dbReference>
<keyword evidence="9" id="KW-1185">Reference proteome</keyword>
<dbReference type="EMBL" id="CP001678">
    <property type="protein sequence ID" value="ACT58869.1"/>
    <property type="molecule type" value="Genomic_DNA"/>
</dbReference>
<feature type="transmembrane region" description="Helical" evidence="6">
    <location>
        <begin position="188"/>
        <end position="209"/>
    </location>
</feature>
<feature type="transmembrane region" description="Helical" evidence="6">
    <location>
        <begin position="240"/>
        <end position="264"/>
    </location>
</feature>
<dbReference type="InterPro" id="IPR000620">
    <property type="entry name" value="EamA_dom"/>
</dbReference>
<feature type="transmembrane region" description="Helical" evidence="6">
    <location>
        <begin position="46"/>
        <end position="62"/>
    </location>
</feature>
<organism evidence="8 9">
    <name type="scientific">Hirschia baltica (strain ATCC 49814 / DSM 5838 / IFAM 1418)</name>
    <dbReference type="NCBI Taxonomy" id="582402"/>
    <lineage>
        <taxon>Bacteria</taxon>
        <taxon>Pseudomonadati</taxon>
        <taxon>Pseudomonadota</taxon>
        <taxon>Alphaproteobacteria</taxon>
        <taxon>Hyphomonadales</taxon>
        <taxon>Hyphomonadaceae</taxon>
        <taxon>Hirschia</taxon>
    </lineage>
</organism>
<reference evidence="9" key="1">
    <citation type="journal article" date="2011" name="J. Bacteriol.">
        <title>Genome sequences of eight morphologically diverse alphaproteobacteria.</title>
        <authorList>
            <consortium name="US DOE Joint Genome Institute"/>
            <person name="Brown P.J."/>
            <person name="Kysela D.T."/>
            <person name="Buechlein A."/>
            <person name="Hemmerich C."/>
            <person name="Brun Y.V."/>
        </authorList>
    </citation>
    <scope>NUCLEOTIDE SEQUENCE [LARGE SCALE GENOMIC DNA]</scope>
    <source>
        <strain evidence="9">ATCC 49814 / DSM 5838 / IFAM 1418</strain>
    </source>
</reference>
<feature type="domain" description="EamA" evidence="7">
    <location>
        <begin position="18"/>
        <end position="146"/>
    </location>
</feature>
<gene>
    <name evidence="8" type="ordered locus">Hbal_1177</name>
</gene>
<dbReference type="OrthoDB" id="9807937at2"/>
<evidence type="ECO:0000256" key="6">
    <source>
        <dbReference type="SAM" id="Phobius"/>
    </source>
</evidence>
<dbReference type="STRING" id="582402.Hbal_1177"/>
<dbReference type="eggNOG" id="COG0697">
    <property type="taxonomic scope" value="Bacteria"/>
</dbReference>
<feature type="transmembrane region" description="Helical" evidence="6">
    <location>
        <begin position="270"/>
        <end position="288"/>
    </location>
</feature>